<protein>
    <submittedName>
        <fullName evidence="1">Uncharacterized protein</fullName>
    </submittedName>
</protein>
<accession>A0A0A9H063</accession>
<name>A0A0A9H063_ARUDO</name>
<organism evidence="1">
    <name type="scientific">Arundo donax</name>
    <name type="common">Giant reed</name>
    <name type="synonym">Donax arundinaceus</name>
    <dbReference type="NCBI Taxonomy" id="35708"/>
    <lineage>
        <taxon>Eukaryota</taxon>
        <taxon>Viridiplantae</taxon>
        <taxon>Streptophyta</taxon>
        <taxon>Embryophyta</taxon>
        <taxon>Tracheophyta</taxon>
        <taxon>Spermatophyta</taxon>
        <taxon>Magnoliopsida</taxon>
        <taxon>Liliopsida</taxon>
        <taxon>Poales</taxon>
        <taxon>Poaceae</taxon>
        <taxon>PACMAD clade</taxon>
        <taxon>Arundinoideae</taxon>
        <taxon>Arundineae</taxon>
        <taxon>Arundo</taxon>
    </lineage>
</organism>
<sequence>MSQPMQLHPFCQLKISDLDQLIK</sequence>
<dbReference type="AlphaFoldDB" id="A0A0A9H063"/>
<reference evidence="1" key="2">
    <citation type="journal article" date="2015" name="Data Brief">
        <title>Shoot transcriptome of the giant reed, Arundo donax.</title>
        <authorList>
            <person name="Barrero R.A."/>
            <person name="Guerrero F.D."/>
            <person name="Moolhuijzen P."/>
            <person name="Goolsby J.A."/>
            <person name="Tidwell J."/>
            <person name="Bellgard S.E."/>
            <person name="Bellgard M.I."/>
        </authorList>
    </citation>
    <scope>NUCLEOTIDE SEQUENCE</scope>
    <source>
        <tissue evidence="1">Shoot tissue taken approximately 20 cm above the soil surface</tissue>
    </source>
</reference>
<reference evidence="1" key="1">
    <citation type="submission" date="2014-09" db="EMBL/GenBank/DDBJ databases">
        <authorList>
            <person name="Magalhaes I.L.F."/>
            <person name="Oliveira U."/>
            <person name="Santos F.R."/>
            <person name="Vidigal T.H.D.A."/>
            <person name="Brescovit A.D."/>
            <person name="Santos A.J."/>
        </authorList>
    </citation>
    <scope>NUCLEOTIDE SEQUENCE</scope>
    <source>
        <tissue evidence="1">Shoot tissue taken approximately 20 cm above the soil surface</tissue>
    </source>
</reference>
<proteinExistence type="predicted"/>
<evidence type="ECO:0000313" key="1">
    <source>
        <dbReference type="EMBL" id="JAE29179.1"/>
    </source>
</evidence>
<dbReference type="EMBL" id="GBRH01168717">
    <property type="protein sequence ID" value="JAE29179.1"/>
    <property type="molecule type" value="Transcribed_RNA"/>
</dbReference>